<name>A0A6G1GCS8_9PEZI</name>
<feature type="compositionally biased region" description="Low complexity" evidence="1">
    <location>
        <begin position="1"/>
        <end position="43"/>
    </location>
</feature>
<keyword evidence="3" id="KW-1185">Reference proteome</keyword>
<dbReference type="EMBL" id="ML975151">
    <property type="protein sequence ID" value="KAF1815812.1"/>
    <property type="molecule type" value="Genomic_DNA"/>
</dbReference>
<evidence type="ECO:0000256" key="1">
    <source>
        <dbReference type="SAM" id="MobiDB-lite"/>
    </source>
</evidence>
<reference evidence="2 4" key="1">
    <citation type="submission" date="2020-01" db="EMBL/GenBank/DDBJ databases">
        <authorList>
            <consortium name="DOE Joint Genome Institute"/>
            <person name="Haridas S."/>
            <person name="Albert R."/>
            <person name="Binder M."/>
            <person name="Bloem J."/>
            <person name="Labutti K."/>
            <person name="Salamov A."/>
            <person name="Andreopoulos B."/>
            <person name="Baker S.E."/>
            <person name="Barry K."/>
            <person name="Bills G."/>
            <person name="Bluhm B.H."/>
            <person name="Cannon C."/>
            <person name="Castanera R."/>
            <person name="Culley D.E."/>
            <person name="Daum C."/>
            <person name="Ezra D."/>
            <person name="Gonzalez J.B."/>
            <person name="Henrissat B."/>
            <person name="Kuo A."/>
            <person name="Liang C."/>
            <person name="Lipzen A."/>
            <person name="Lutzoni F."/>
            <person name="Magnuson J."/>
            <person name="Mondo S."/>
            <person name="Nolan M."/>
            <person name="Ohm R."/>
            <person name="Pangilinan J."/>
            <person name="Park H.-J."/>
            <person name="Ramirez L."/>
            <person name="Alfaro M."/>
            <person name="Sun H."/>
            <person name="Tritt A."/>
            <person name="Yoshinaga Y."/>
            <person name="Zwiers L.-H."/>
            <person name="Turgeon B.G."/>
            <person name="Goodwin S.B."/>
            <person name="Spatafora J.W."/>
            <person name="Crous P.W."/>
            <person name="Grigoriev I.V."/>
        </authorList>
    </citation>
    <scope>NUCLEOTIDE SEQUENCE</scope>
    <source>
        <strain evidence="2 4">CBS 781.70</strain>
    </source>
</reference>
<dbReference type="Proteomes" id="UP000504638">
    <property type="component" value="Unplaced"/>
</dbReference>
<proteinExistence type="predicted"/>
<dbReference type="OrthoDB" id="5398396at2759"/>
<evidence type="ECO:0000313" key="2">
    <source>
        <dbReference type="EMBL" id="KAF1815812.1"/>
    </source>
</evidence>
<gene>
    <name evidence="2 4" type="ORF">P152DRAFT_455533</name>
</gene>
<dbReference type="RefSeq" id="XP_033537443.1">
    <property type="nucleotide sequence ID" value="XM_033678810.1"/>
</dbReference>
<sequence length="94" mass="11118">MPWFSSSRSSHSSSHYPSHSHSSSRPAYVRSSAGSSYSRSSTSHYKRRPRDGYIARLLHKLKRLFRELWYYARKHPMKVFFLVIMVSFVETFGR</sequence>
<dbReference type="GeneID" id="54419380"/>
<reference evidence="4" key="2">
    <citation type="submission" date="2020-04" db="EMBL/GenBank/DDBJ databases">
        <authorList>
            <consortium name="NCBI Genome Project"/>
        </authorList>
    </citation>
    <scope>NUCLEOTIDE SEQUENCE</scope>
    <source>
        <strain evidence="4">CBS 781.70</strain>
    </source>
</reference>
<accession>A0A6G1GCS8</accession>
<protein>
    <submittedName>
        <fullName evidence="2 4">Uncharacterized protein</fullName>
    </submittedName>
</protein>
<evidence type="ECO:0000313" key="3">
    <source>
        <dbReference type="Proteomes" id="UP000504638"/>
    </source>
</evidence>
<dbReference type="AlphaFoldDB" id="A0A6G1GCS8"/>
<reference evidence="4" key="3">
    <citation type="submission" date="2025-04" db="UniProtKB">
        <authorList>
            <consortium name="RefSeq"/>
        </authorList>
    </citation>
    <scope>IDENTIFICATION</scope>
    <source>
        <strain evidence="4">CBS 781.70</strain>
    </source>
</reference>
<feature type="region of interest" description="Disordered" evidence="1">
    <location>
        <begin position="1"/>
        <end position="47"/>
    </location>
</feature>
<organism evidence="2">
    <name type="scientific">Eremomyces bilateralis CBS 781.70</name>
    <dbReference type="NCBI Taxonomy" id="1392243"/>
    <lineage>
        <taxon>Eukaryota</taxon>
        <taxon>Fungi</taxon>
        <taxon>Dikarya</taxon>
        <taxon>Ascomycota</taxon>
        <taxon>Pezizomycotina</taxon>
        <taxon>Dothideomycetes</taxon>
        <taxon>Dothideomycetes incertae sedis</taxon>
        <taxon>Eremomycetales</taxon>
        <taxon>Eremomycetaceae</taxon>
        <taxon>Eremomyces</taxon>
    </lineage>
</organism>
<evidence type="ECO:0000313" key="4">
    <source>
        <dbReference type="RefSeq" id="XP_033537443.1"/>
    </source>
</evidence>